<gene>
    <name evidence="1" type="ORF">L1987_72658</name>
</gene>
<protein>
    <submittedName>
        <fullName evidence="1">Uncharacterized protein</fullName>
    </submittedName>
</protein>
<reference evidence="2" key="1">
    <citation type="journal article" date="2022" name="Mol. Ecol. Resour.">
        <title>The genomes of chicory, endive, great burdock and yacon provide insights into Asteraceae palaeo-polyploidization history and plant inulin production.</title>
        <authorList>
            <person name="Fan W."/>
            <person name="Wang S."/>
            <person name="Wang H."/>
            <person name="Wang A."/>
            <person name="Jiang F."/>
            <person name="Liu H."/>
            <person name="Zhao H."/>
            <person name="Xu D."/>
            <person name="Zhang Y."/>
        </authorList>
    </citation>
    <scope>NUCLEOTIDE SEQUENCE [LARGE SCALE GENOMIC DNA]</scope>
    <source>
        <strain evidence="2">cv. Yunnan</strain>
    </source>
</reference>
<accession>A0ACB9AWJ7</accession>
<reference evidence="1 2" key="2">
    <citation type="journal article" date="2022" name="Mol. Ecol. Resour.">
        <title>The genomes of chicory, endive, great burdock and yacon provide insights into Asteraceae paleo-polyploidization history and plant inulin production.</title>
        <authorList>
            <person name="Fan W."/>
            <person name="Wang S."/>
            <person name="Wang H."/>
            <person name="Wang A."/>
            <person name="Jiang F."/>
            <person name="Liu H."/>
            <person name="Zhao H."/>
            <person name="Xu D."/>
            <person name="Zhang Y."/>
        </authorList>
    </citation>
    <scope>NUCLEOTIDE SEQUENCE [LARGE SCALE GENOMIC DNA]</scope>
    <source>
        <strain evidence="2">cv. Yunnan</strain>
        <tissue evidence="1">Leaves</tissue>
    </source>
</reference>
<name>A0ACB9AWJ7_9ASTR</name>
<proteinExistence type="predicted"/>
<dbReference type="EMBL" id="CM042041">
    <property type="protein sequence ID" value="KAI3714068.1"/>
    <property type="molecule type" value="Genomic_DNA"/>
</dbReference>
<sequence length="78" mass="8376">MVSATMGGGGGANDLSPPQNIDFYLPSSKFLLAFRVYNLHVAPRASLKQQSNEEESPNARARSDPLPSSVAVQPFVPF</sequence>
<evidence type="ECO:0000313" key="2">
    <source>
        <dbReference type="Proteomes" id="UP001056120"/>
    </source>
</evidence>
<evidence type="ECO:0000313" key="1">
    <source>
        <dbReference type="EMBL" id="KAI3714068.1"/>
    </source>
</evidence>
<keyword evidence="2" id="KW-1185">Reference proteome</keyword>
<organism evidence="1 2">
    <name type="scientific">Smallanthus sonchifolius</name>
    <dbReference type="NCBI Taxonomy" id="185202"/>
    <lineage>
        <taxon>Eukaryota</taxon>
        <taxon>Viridiplantae</taxon>
        <taxon>Streptophyta</taxon>
        <taxon>Embryophyta</taxon>
        <taxon>Tracheophyta</taxon>
        <taxon>Spermatophyta</taxon>
        <taxon>Magnoliopsida</taxon>
        <taxon>eudicotyledons</taxon>
        <taxon>Gunneridae</taxon>
        <taxon>Pentapetalae</taxon>
        <taxon>asterids</taxon>
        <taxon>campanulids</taxon>
        <taxon>Asterales</taxon>
        <taxon>Asteraceae</taxon>
        <taxon>Asteroideae</taxon>
        <taxon>Heliantheae alliance</taxon>
        <taxon>Millerieae</taxon>
        <taxon>Smallanthus</taxon>
    </lineage>
</organism>
<comment type="caution">
    <text evidence="1">The sequence shown here is derived from an EMBL/GenBank/DDBJ whole genome shotgun (WGS) entry which is preliminary data.</text>
</comment>
<dbReference type="Proteomes" id="UP001056120">
    <property type="component" value="Linkage Group LG24"/>
</dbReference>